<sequence>MRMEDSNSIMLGLTILNRGSNSRFDSDCKESFFN</sequence>
<dbReference type="EMBL" id="FPBZ01000001">
    <property type="protein sequence ID" value="SFU33136.1"/>
    <property type="molecule type" value="Genomic_DNA"/>
</dbReference>
<dbReference type="Proteomes" id="UP000182649">
    <property type="component" value="Unassembled WGS sequence"/>
</dbReference>
<evidence type="ECO:0000313" key="1">
    <source>
        <dbReference type="EMBL" id="SFU33136.1"/>
    </source>
</evidence>
<proteinExistence type="predicted"/>
<gene>
    <name evidence="1" type="ORF">SAMN05216417_101290</name>
</gene>
<name>A0A1I7FAP5_9PROT</name>
<evidence type="ECO:0000313" key="2">
    <source>
        <dbReference type="Proteomes" id="UP000182649"/>
    </source>
</evidence>
<organism evidence="1 2">
    <name type="scientific">Nitrosospira multiformis</name>
    <dbReference type="NCBI Taxonomy" id="1231"/>
    <lineage>
        <taxon>Bacteria</taxon>
        <taxon>Pseudomonadati</taxon>
        <taxon>Pseudomonadota</taxon>
        <taxon>Betaproteobacteria</taxon>
        <taxon>Nitrosomonadales</taxon>
        <taxon>Nitrosomonadaceae</taxon>
        <taxon>Nitrosospira</taxon>
    </lineage>
</organism>
<protein>
    <submittedName>
        <fullName evidence="1">Uncharacterized protein</fullName>
    </submittedName>
</protein>
<reference evidence="2" key="1">
    <citation type="submission" date="2016-10" db="EMBL/GenBank/DDBJ databases">
        <authorList>
            <person name="Varghese N."/>
            <person name="Submissions S."/>
        </authorList>
    </citation>
    <scope>NUCLEOTIDE SEQUENCE [LARGE SCALE GENOMIC DNA]</scope>
    <source>
        <strain evidence="2">Nl14</strain>
    </source>
</reference>
<dbReference type="AlphaFoldDB" id="A0A1I7FAP5"/>
<accession>A0A1I7FAP5</accession>